<evidence type="ECO:0000313" key="5">
    <source>
        <dbReference type="EMBL" id="MCE8025316.1"/>
    </source>
</evidence>
<dbReference type="Gene3D" id="3.55.50.10">
    <property type="entry name" value="Baseplate protein-like domains"/>
    <property type="match status" value="1"/>
</dbReference>
<evidence type="ECO:0000256" key="2">
    <source>
        <dbReference type="SAM" id="MobiDB-lite"/>
    </source>
</evidence>
<dbReference type="Pfam" id="PF22178">
    <property type="entry name" value="Gp5_trimer_C"/>
    <property type="match status" value="1"/>
</dbReference>
<dbReference type="InterPro" id="IPR050708">
    <property type="entry name" value="T6SS_VgrG/RHS"/>
</dbReference>
<dbReference type="Proteomes" id="UP001320272">
    <property type="component" value="Unassembled WGS sequence"/>
</dbReference>
<dbReference type="InterPro" id="IPR006531">
    <property type="entry name" value="Gp5/Vgr_OB"/>
</dbReference>
<keyword evidence="6" id="KW-1185">Reference proteome</keyword>
<dbReference type="InterPro" id="IPR017847">
    <property type="entry name" value="T6SS_RhsGE_Vgr_subset"/>
</dbReference>
<reference evidence="5 6" key="1">
    <citation type="journal article" date="2021" name="Front. Microbiol.">
        <title>Aerobic Denitrification and Heterotrophic Sulfur Oxidation in the Genus Halomonas Revealed by Six Novel Species Characterizations and Genome-Based Analysis.</title>
        <authorList>
            <person name="Wang L."/>
            <person name="Shao Z."/>
        </authorList>
    </citation>
    <scope>NUCLEOTIDE SEQUENCE [LARGE SCALE GENOMIC DNA]</scope>
    <source>
        <strain evidence="5 6">MCCC 1A11058</strain>
    </source>
</reference>
<comment type="caution">
    <text evidence="5">The sequence shown here is derived from an EMBL/GenBank/DDBJ whole genome shotgun (WGS) entry which is preliminary data.</text>
</comment>
<dbReference type="Gene3D" id="2.30.110.50">
    <property type="match status" value="1"/>
</dbReference>
<feature type="compositionally biased region" description="Basic and acidic residues" evidence="2">
    <location>
        <begin position="546"/>
        <end position="561"/>
    </location>
</feature>
<dbReference type="InterPro" id="IPR054030">
    <property type="entry name" value="Gp5_Vgr_C"/>
</dbReference>
<dbReference type="InterPro" id="IPR037026">
    <property type="entry name" value="Vgr_OB-fold_dom_sf"/>
</dbReference>
<evidence type="ECO:0000256" key="1">
    <source>
        <dbReference type="ARBA" id="ARBA00005558"/>
    </source>
</evidence>
<dbReference type="SUPFAM" id="SSF69255">
    <property type="entry name" value="gp5 N-terminal domain-like"/>
    <property type="match status" value="1"/>
</dbReference>
<dbReference type="NCBIfam" id="TIGR01646">
    <property type="entry name" value="vgr_GE"/>
    <property type="match status" value="1"/>
</dbReference>
<dbReference type="EMBL" id="JABFTV010000007">
    <property type="protein sequence ID" value="MCE8025316.1"/>
    <property type="molecule type" value="Genomic_DNA"/>
</dbReference>
<gene>
    <name evidence="5" type="primary">tssI</name>
    <name evidence="5" type="ORF">HOP59_14395</name>
</gene>
<organism evidence="5 6">
    <name type="scientific">Billgrantia aerodenitrificans</name>
    <dbReference type="NCBI Taxonomy" id="2733483"/>
    <lineage>
        <taxon>Bacteria</taxon>
        <taxon>Pseudomonadati</taxon>
        <taxon>Pseudomonadota</taxon>
        <taxon>Gammaproteobacteria</taxon>
        <taxon>Oceanospirillales</taxon>
        <taxon>Halomonadaceae</taxon>
        <taxon>Billgrantia</taxon>
    </lineage>
</organism>
<evidence type="ECO:0000313" key="6">
    <source>
        <dbReference type="Proteomes" id="UP001320272"/>
    </source>
</evidence>
<dbReference type="RefSeq" id="WP_234254415.1">
    <property type="nucleotide sequence ID" value="NZ_JABFTV010000007.1"/>
</dbReference>
<dbReference type="SUPFAM" id="SSF69349">
    <property type="entry name" value="Phage fibre proteins"/>
    <property type="match status" value="1"/>
</dbReference>
<name>A0ABS9ATW7_9GAMM</name>
<dbReference type="PANTHER" id="PTHR32305:SF11">
    <property type="entry name" value="TYPE VI SECRETION SYSTEM SPIKE PROTEIN VGRG3"/>
    <property type="match status" value="1"/>
</dbReference>
<sequence>MADATGLQFTLHLLGGDELDLAVTSFKHHEHLSRPFCLEVKFASRQGNLSPLDWLDREASLRIYQDGQELRRINGIVAAFHRGDRGHRRTYYEVMIRPALWRLSLQQNCRIFQHVTPHQIIETLCEESGIQEVAFALTRDWQEREFCVQYREDSLSFIERLAAEEGAVYFHEMEGDSHRLVFSDDPQLLAHLGERTYHARVAGSAPQRHLHKLIQASQIKPSSATLEDLTFKQPGYEQIHRYDEPKLSAHGQRDGYDYYDYPGRFKRDASGVPYTRIRLEHLRNEAYLARAESDLPELCPGTRFKLDAHDIDEFNNDWQVVGVVHTGTQPQAVAEEAVGITPADRSGMADATHYENDLVLIPGDRAWRPTPNPKPRVEGPQIATVVGPASEEIYTDEYGRVKLRFHWDRDGTPDERASAWVRVSQGWAGGSYGMLALPRIGHTVVVDWLEADPDQPLITGRVYDARNLTPYPLPQHKTRTTIRTQTHKGVGFNELRFEDEKDHEEIYLHAQRDHNTVIQHDETHSIGNNRSKSVAVDQSESIGQDKSSRVGRDHTESIAQDVKKDVGRDVYYSVGQSQKERYGKDVLQQIGNTLKQDIHADHLVNVGRNVNERVQGQYVLEVTDSITNNTRHHKLMAFERFEIRGPGGKITLDASGITLEAPNVRIKGNLTTGGSGSSSVPTLSGAANEALPLCEECEKLKT</sequence>
<dbReference type="NCBIfam" id="TIGR03361">
    <property type="entry name" value="VI_Rhs_Vgr"/>
    <property type="match status" value="1"/>
</dbReference>
<accession>A0ABS9ATW7</accession>
<dbReference type="Gene3D" id="2.40.50.230">
    <property type="entry name" value="Gp5 N-terminal domain"/>
    <property type="match status" value="1"/>
</dbReference>
<dbReference type="InterPro" id="IPR006533">
    <property type="entry name" value="T6SS_Vgr_RhsGE"/>
</dbReference>
<dbReference type="Pfam" id="PF05954">
    <property type="entry name" value="Phage_GPD"/>
    <property type="match status" value="1"/>
</dbReference>
<dbReference type="PANTHER" id="PTHR32305">
    <property type="match status" value="1"/>
</dbReference>
<dbReference type="Pfam" id="PF04717">
    <property type="entry name" value="Phage_base_V"/>
    <property type="match status" value="1"/>
</dbReference>
<evidence type="ECO:0000259" key="3">
    <source>
        <dbReference type="Pfam" id="PF04717"/>
    </source>
</evidence>
<comment type="similarity">
    <text evidence="1">Belongs to the VgrG protein family.</text>
</comment>
<feature type="domain" description="Gp5/Type VI secretion system Vgr C-terminal trimerisation" evidence="4">
    <location>
        <begin position="480"/>
        <end position="584"/>
    </location>
</feature>
<feature type="compositionally biased region" description="Polar residues" evidence="2">
    <location>
        <begin position="525"/>
        <end position="545"/>
    </location>
</feature>
<feature type="domain" description="Gp5/Type VI secretion system Vgr protein OB-fold" evidence="3">
    <location>
        <begin position="395"/>
        <end position="463"/>
    </location>
</feature>
<proteinExistence type="inferred from homology"/>
<dbReference type="Gene3D" id="4.10.220.110">
    <property type="match status" value="1"/>
</dbReference>
<protein>
    <submittedName>
        <fullName evidence="5">Type VI secretion system tip protein VgrG</fullName>
    </submittedName>
</protein>
<feature type="region of interest" description="Disordered" evidence="2">
    <location>
        <begin position="523"/>
        <end position="561"/>
    </location>
</feature>
<evidence type="ECO:0000259" key="4">
    <source>
        <dbReference type="Pfam" id="PF22178"/>
    </source>
</evidence>
<dbReference type="SUPFAM" id="SSF69279">
    <property type="entry name" value="Phage tail proteins"/>
    <property type="match status" value="2"/>
</dbReference>